<evidence type="ECO:0000256" key="6">
    <source>
        <dbReference type="ARBA" id="ARBA00022840"/>
    </source>
</evidence>
<dbReference type="OrthoDB" id="9794577at2"/>
<dbReference type="GO" id="GO:0004715">
    <property type="term" value="F:non-membrane spanning protein tyrosine kinase activity"/>
    <property type="evidence" value="ECO:0007669"/>
    <property type="project" value="UniProtKB-EC"/>
</dbReference>
<dbReference type="FunFam" id="3.40.50.300:FF:000527">
    <property type="entry name" value="Tyrosine-protein kinase etk"/>
    <property type="match status" value="1"/>
</dbReference>
<evidence type="ECO:0000256" key="1">
    <source>
        <dbReference type="ARBA" id="ARBA00007316"/>
    </source>
</evidence>
<protein>
    <recommendedName>
        <fullName evidence="2">non-specific protein-tyrosine kinase</fullName>
        <ecNumber evidence="2">2.7.10.2</ecNumber>
    </recommendedName>
</protein>
<dbReference type="NCBIfam" id="TIGR01007">
    <property type="entry name" value="eps_fam"/>
    <property type="match status" value="1"/>
</dbReference>
<dbReference type="InterPro" id="IPR005702">
    <property type="entry name" value="Wzc-like_C"/>
</dbReference>
<keyword evidence="4" id="KW-0547">Nucleotide-binding</keyword>
<name>A0A151B3D9_9CLOT</name>
<reference evidence="10 11" key="1">
    <citation type="submission" date="2016-02" db="EMBL/GenBank/DDBJ databases">
        <title>Genome sequence of Clostridium tepidiprofundi DSM 19306.</title>
        <authorList>
            <person name="Poehlein A."/>
            <person name="Daniel R."/>
        </authorList>
    </citation>
    <scope>NUCLEOTIDE SEQUENCE [LARGE SCALE GENOMIC DNA]</scope>
    <source>
        <strain evidence="10 11">DSM 19306</strain>
    </source>
</reference>
<dbReference type="RefSeq" id="WP_066825553.1">
    <property type="nucleotide sequence ID" value="NZ_LTBA01000020.1"/>
</dbReference>
<comment type="catalytic activity">
    <reaction evidence="8">
        <text>L-tyrosyl-[protein] + ATP = O-phospho-L-tyrosyl-[protein] + ADP + H(+)</text>
        <dbReference type="Rhea" id="RHEA:10596"/>
        <dbReference type="Rhea" id="RHEA-COMP:10136"/>
        <dbReference type="Rhea" id="RHEA-COMP:20101"/>
        <dbReference type="ChEBI" id="CHEBI:15378"/>
        <dbReference type="ChEBI" id="CHEBI:30616"/>
        <dbReference type="ChEBI" id="CHEBI:46858"/>
        <dbReference type="ChEBI" id="CHEBI:61978"/>
        <dbReference type="ChEBI" id="CHEBI:456216"/>
        <dbReference type="EC" id="2.7.10.2"/>
    </reaction>
</comment>
<dbReference type="GO" id="GO:0005524">
    <property type="term" value="F:ATP binding"/>
    <property type="evidence" value="ECO:0007669"/>
    <property type="project" value="UniProtKB-KW"/>
</dbReference>
<dbReference type="SUPFAM" id="SSF52540">
    <property type="entry name" value="P-loop containing nucleoside triphosphate hydrolases"/>
    <property type="match status" value="1"/>
</dbReference>
<dbReference type="STRING" id="1121338.CLTEP_17710"/>
<dbReference type="InterPro" id="IPR027417">
    <property type="entry name" value="P-loop_NTPase"/>
</dbReference>
<evidence type="ECO:0000256" key="4">
    <source>
        <dbReference type="ARBA" id="ARBA00022741"/>
    </source>
</evidence>
<evidence type="ECO:0000256" key="3">
    <source>
        <dbReference type="ARBA" id="ARBA00022679"/>
    </source>
</evidence>
<proteinExistence type="inferred from homology"/>
<evidence type="ECO:0000313" key="10">
    <source>
        <dbReference type="EMBL" id="KYH34272.1"/>
    </source>
</evidence>
<evidence type="ECO:0000256" key="8">
    <source>
        <dbReference type="ARBA" id="ARBA00051245"/>
    </source>
</evidence>
<keyword evidence="7" id="KW-0829">Tyrosine-protein kinase</keyword>
<comment type="similarity">
    <text evidence="1">Belongs to the CpsD/CapB family.</text>
</comment>
<dbReference type="EMBL" id="LTBA01000020">
    <property type="protein sequence ID" value="KYH34272.1"/>
    <property type="molecule type" value="Genomic_DNA"/>
</dbReference>
<evidence type="ECO:0000259" key="9">
    <source>
        <dbReference type="Pfam" id="PF13614"/>
    </source>
</evidence>
<dbReference type="Proteomes" id="UP000075531">
    <property type="component" value="Unassembled WGS sequence"/>
</dbReference>
<dbReference type="PATRIC" id="fig|1121338.3.peg.1812"/>
<dbReference type="GO" id="GO:0005886">
    <property type="term" value="C:plasma membrane"/>
    <property type="evidence" value="ECO:0007669"/>
    <property type="project" value="UniProtKB-ARBA"/>
</dbReference>
<keyword evidence="3 10" id="KW-0808">Transferase</keyword>
<dbReference type="GO" id="GO:0042802">
    <property type="term" value="F:identical protein binding"/>
    <property type="evidence" value="ECO:0007669"/>
    <property type="project" value="UniProtKB-ARBA"/>
</dbReference>
<evidence type="ECO:0000313" key="11">
    <source>
        <dbReference type="Proteomes" id="UP000075531"/>
    </source>
</evidence>
<accession>A0A151B3D9</accession>
<dbReference type="PANTHER" id="PTHR32309:SF13">
    <property type="entry name" value="FERRIC ENTEROBACTIN TRANSPORT PROTEIN FEPE"/>
    <property type="match status" value="1"/>
</dbReference>
<feature type="domain" description="AAA" evidence="9">
    <location>
        <begin position="45"/>
        <end position="191"/>
    </location>
</feature>
<dbReference type="InterPro" id="IPR050445">
    <property type="entry name" value="Bact_polysacc_biosynth/exp"/>
</dbReference>
<dbReference type="CDD" id="cd05387">
    <property type="entry name" value="BY-kinase"/>
    <property type="match status" value="1"/>
</dbReference>
<dbReference type="AlphaFoldDB" id="A0A151B3D9"/>
<dbReference type="Pfam" id="PF13614">
    <property type="entry name" value="AAA_31"/>
    <property type="match status" value="1"/>
</dbReference>
<evidence type="ECO:0000256" key="2">
    <source>
        <dbReference type="ARBA" id="ARBA00011903"/>
    </source>
</evidence>
<keyword evidence="11" id="KW-1185">Reference proteome</keyword>
<sequence length="234" mass="26583">MLIVEKNPKSYISEAYRTLRTNIKYSSYDDEIKSILITSTSPYEGKSVTVSNLAVSMVQDGKKVLIVDCDLRRPTIHKKFGISNLNGLSNYLVGEISFEDAIVERGENLYIMSSGIVPPNPSEMLSSNKMKEFLNFKRDEFDLIILDSPPVLAVTDAQVLSTMVDGVILVVESGKTEKEALVKSKEHLDKVKANIIGVVINKIPVNKGKGYGYYYYYYYEHEKDYRKRRKRSVK</sequence>
<dbReference type="EC" id="2.7.10.2" evidence="2"/>
<comment type="caution">
    <text evidence="10">The sequence shown here is derived from an EMBL/GenBank/DDBJ whole genome shotgun (WGS) entry which is preliminary data.</text>
</comment>
<dbReference type="PANTHER" id="PTHR32309">
    <property type="entry name" value="TYROSINE-PROTEIN KINASE"/>
    <property type="match status" value="1"/>
</dbReference>
<gene>
    <name evidence="10" type="primary">ywqD_2</name>
    <name evidence="10" type="ORF">CLTEP_17710</name>
</gene>
<organism evidence="10 11">
    <name type="scientific">Clostridium tepidiprofundi DSM 19306</name>
    <dbReference type="NCBI Taxonomy" id="1121338"/>
    <lineage>
        <taxon>Bacteria</taxon>
        <taxon>Bacillati</taxon>
        <taxon>Bacillota</taxon>
        <taxon>Clostridia</taxon>
        <taxon>Eubacteriales</taxon>
        <taxon>Clostridiaceae</taxon>
        <taxon>Clostridium</taxon>
    </lineage>
</organism>
<keyword evidence="5 10" id="KW-0418">Kinase</keyword>
<evidence type="ECO:0000256" key="7">
    <source>
        <dbReference type="ARBA" id="ARBA00023137"/>
    </source>
</evidence>
<evidence type="ECO:0000256" key="5">
    <source>
        <dbReference type="ARBA" id="ARBA00022777"/>
    </source>
</evidence>
<keyword evidence="6" id="KW-0067">ATP-binding</keyword>
<dbReference type="Gene3D" id="3.40.50.300">
    <property type="entry name" value="P-loop containing nucleotide triphosphate hydrolases"/>
    <property type="match status" value="1"/>
</dbReference>
<dbReference type="InterPro" id="IPR025669">
    <property type="entry name" value="AAA_dom"/>
</dbReference>